<keyword evidence="7" id="KW-1185">Reference proteome</keyword>
<dbReference type="WBParaSite" id="ECPE_0000011601-mRNA-1">
    <property type="protein sequence ID" value="ECPE_0000011601-mRNA-1"/>
    <property type="gene ID" value="ECPE_0000011601"/>
</dbReference>
<dbReference type="Gene3D" id="1.10.720.30">
    <property type="entry name" value="SAP domain"/>
    <property type="match status" value="1"/>
</dbReference>
<dbReference type="Proteomes" id="UP000272942">
    <property type="component" value="Unassembled WGS sequence"/>
</dbReference>
<keyword evidence="2" id="KW-0694">RNA-binding</keyword>
<dbReference type="InterPro" id="IPR036361">
    <property type="entry name" value="SAP_dom_sf"/>
</dbReference>
<feature type="compositionally biased region" description="Basic and acidic residues" evidence="4">
    <location>
        <begin position="358"/>
        <end position="372"/>
    </location>
</feature>
<evidence type="ECO:0000259" key="5">
    <source>
        <dbReference type="PROSITE" id="PS50800"/>
    </source>
</evidence>
<dbReference type="InterPro" id="IPR012677">
    <property type="entry name" value="Nucleotide-bd_a/b_plait_sf"/>
</dbReference>
<dbReference type="SUPFAM" id="SSF68906">
    <property type="entry name" value="SAP domain"/>
    <property type="match status" value="1"/>
</dbReference>
<feature type="compositionally biased region" description="Polar residues" evidence="4">
    <location>
        <begin position="554"/>
        <end position="564"/>
    </location>
</feature>
<protein>
    <submittedName>
        <fullName evidence="8">SAP domain-containing protein</fullName>
    </submittedName>
</protein>
<dbReference type="PANTHER" id="PTHR15683">
    <property type="entry name" value="SCAFFOLD ATTACHMENT FACTOR B-RELATED"/>
    <property type="match status" value="1"/>
</dbReference>
<feature type="compositionally biased region" description="Basic and acidic residues" evidence="4">
    <location>
        <begin position="417"/>
        <end position="429"/>
    </location>
</feature>
<evidence type="ECO:0000256" key="4">
    <source>
        <dbReference type="SAM" id="MobiDB-lite"/>
    </source>
</evidence>
<dbReference type="GO" id="GO:0003723">
    <property type="term" value="F:RNA binding"/>
    <property type="evidence" value="ECO:0007669"/>
    <property type="project" value="UniProtKB-KW"/>
</dbReference>
<feature type="compositionally biased region" description="Basic and acidic residues" evidence="4">
    <location>
        <begin position="451"/>
        <end position="467"/>
    </location>
</feature>
<evidence type="ECO:0000313" key="8">
    <source>
        <dbReference type="WBParaSite" id="ECPE_0000011601-mRNA-1"/>
    </source>
</evidence>
<feature type="compositionally biased region" description="Basic and acidic residues" evidence="4">
    <location>
        <begin position="536"/>
        <end position="548"/>
    </location>
</feature>
<dbReference type="PROSITE" id="PS50800">
    <property type="entry name" value="SAP"/>
    <property type="match status" value="1"/>
</dbReference>
<evidence type="ECO:0000256" key="1">
    <source>
        <dbReference type="ARBA" id="ARBA00004123"/>
    </source>
</evidence>
<reference evidence="8" key="1">
    <citation type="submission" date="2016-06" db="UniProtKB">
        <authorList>
            <consortium name="WormBaseParasite"/>
        </authorList>
    </citation>
    <scope>IDENTIFICATION</scope>
</reference>
<feature type="region of interest" description="Disordered" evidence="4">
    <location>
        <begin position="145"/>
        <end position="178"/>
    </location>
</feature>
<feature type="compositionally biased region" description="Basic residues" evidence="4">
    <location>
        <begin position="249"/>
        <end position="264"/>
    </location>
</feature>
<accession>A0A182ZZI2</accession>
<dbReference type="InterPro" id="IPR003034">
    <property type="entry name" value="SAP_dom"/>
</dbReference>
<feature type="compositionally biased region" description="Basic and acidic residues" evidence="4">
    <location>
        <begin position="156"/>
        <end position="170"/>
    </location>
</feature>
<dbReference type="GO" id="GO:0043565">
    <property type="term" value="F:sequence-specific DNA binding"/>
    <property type="evidence" value="ECO:0007669"/>
    <property type="project" value="TreeGrafter"/>
</dbReference>
<evidence type="ECO:0000313" key="7">
    <source>
        <dbReference type="Proteomes" id="UP000272942"/>
    </source>
</evidence>
<dbReference type="Pfam" id="PF02037">
    <property type="entry name" value="SAP"/>
    <property type="match status" value="1"/>
</dbReference>
<dbReference type="InterPro" id="IPR035979">
    <property type="entry name" value="RBD_domain_sf"/>
</dbReference>
<evidence type="ECO:0000313" key="6">
    <source>
        <dbReference type="EMBL" id="VDP18952.1"/>
    </source>
</evidence>
<dbReference type="SUPFAM" id="SSF54928">
    <property type="entry name" value="RNA-binding domain, RBD"/>
    <property type="match status" value="1"/>
</dbReference>
<dbReference type="SMART" id="SM00513">
    <property type="entry name" value="SAP"/>
    <property type="match status" value="1"/>
</dbReference>
<keyword evidence="3" id="KW-0539">Nucleus</keyword>
<dbReference type="Gene3D" id="3.30.70.330">
    <property type="match status" value="1"/>
</dbReference>
<dbReference type="InterPro" id="IPR051738">
    <property type="entry name" value="SAF_Modulators"/>
</dbReference>
<name>A0A182ZZI2_9TREM</name>
<dbReference type="GO" id="GO:0050684">
    <property type="term" value="P:regulation of mRNA processing"/>
    <property type="evidence" value="ECO:0007669"/>
    <property type="project" value="TreeGrafter"/>
</dbReference>
<feature type="compositionally biased region" description="Basic and acidic residues" evidence="4">
    <location>
        <begin position="509"/>
        <end position="523"/>
    </location>
</feature>
<feature type="region of interest" description="Disordered" evidence="4">
    <location>
        <begin position="83"/>
        <end position="121"/>
    </location>
</feature>
<feature type="compositionally biased region" description="Polar residues" evidence="4">
    <location>
        <begin position="146"/>
        <end position="155"/>
    </location>
</feature>
<feature type="compositionally biased region" description="Basic and acidic residues" evidence="4">
    <location>
        <begin position="88"/>
        <end position="97"/>
    </location>
</feature>
<dbReference type="EMBL" id="UZAN01000315">
    <property type="protein sequence ID" value="VDP18952.1"/>
    <property type="molecule type" value="Genomic_DNA"/>
</dbReference>
<evidence type="ECO:0000256" key="2">
    <source>
        <dbReference type="ARBA" id="ARBA00022884"/>
    </source>
</evidence>
<reference evidence="6 7" key="2">
    <citation type="submission" date="2018-11" db="EMBL/GenBank/DDBJ databases">
        <authorList>
            <consortium name="Pathogen Informatics"/>
        </authorList>
    </citation>
    <scope>NUCLEOTIDE SEQUENCE [LARGE SCALE GENOMIC DNA]</scope>
    <source>
        <strain evidence="6 7">Egypt</strain>
    </source>
</reference>
<proteinExistence type="predicted"/>
<feature type="domain" description="SAP" evidence="5">
    <location>
        <begin position="6"/>
        <end position="40"/>
    </location>
</feature>
<organism evidence="8">
    <name type="scientific">Echinostoma caproni</name>
    <dbReference type="NCBI Taxonomy" id="27848"/>
    <lineage>
        <taxon>Eukaryota</taxon>
        <taxon>Metazoa</taxon>
        <taxon>Spiralia</taxon>
        <taxon>Lophotrochozoa</taxon>
        <taxon>Platyhelminthes</taxon>
        <taxon>Trematoda</taxon>
        <taxon>Digenea</taxon>
        <taxon>Plagiorchiida</taxon>
        <taxon>Echinostomata</taxon>
        <taxon>Echinostomatoidea</taxon>
        <taxon>Echinostomatidae</taxon>
        <taxon>Echinostoma</taxon>
    </lineage>
</organism>
<comment type="subcellular location">
    <subcellularLocation>
        <location evidence="1">Nucleus</location>
    </subcellularLocation>
</comment>
<sequence length="583" mass="66065">MEGRSLSELKVADLRRELEKRQKDKAGVKQVLIDRLKEEDGHDPLTYRFGNELELQRTETEGTDASACCRVALCDVISVHSVNGDDADPAHLKDDSSVNRNEQLQSDPGSEEQVEHKKIAEDPVTYVVQVGDQEEDLDYDLKTEGETTVENSSAKDNSEKSQDASQKETDSAESTRSPGGCFGFLQMASAEDAAKAARHFDCSDYNGHKISVEATERKPPALTSKISDRPNPSRVKHPNASVKTESSRPRRRVPLSRASRRPRSRPWFARARAAAARALQLRRMAHRSLVVEARREPPRISRPPPRMNPRLLAYQSLKRASLLLAAARYGSSRSSHVREPAPPRYVGTMRSQPQFARPESEPIVRESPRLREPLPPPPSDRRRSLPSARPLDSHQRARAPRSPPEIQRPYGRPVLPHRPEGHPYERMDTSRSQLSANRHPPSPMSPPFGRVPEHYRSPYEASMERRPSPVRGYPSRPLPSPRRDYRDISRSPPRSRNMSLMRPYPDTSPQHDTRSLRSIRDRSPPTYNSNSGPRPKVVDYGHRSEPHENYPGWKNNSPRIQTPGHTWKPAGHSFVSNYGSRRY</sequence>
<evidence type="ECO:0000256" key="3">
    <source>
        <dbReference type="ARBA" id="ARBA00023242"/>
    </source>
</evidence>
<dbReference type="PANTHER" id="PTHR15683:SF8">
    <property type="entry name" value="SCAFFOLD ATTACHMENT FACTOR B, ISOFORM B"/>
    <property type="match status" value="1"/>
</dbReference>
<dbReference type="OrthoDB" id="79455at2759"/>
<feature type="region of interest" description="Disordered" evidence="4">
    <location>
        <begin position="213"/>
        <end position="266"/>
    </location>
</feature>
<feature type="compositionally biased region" description="Polar residues" evidence="4">
    <location>
        <begin position="98"/>
        <end position="108"/>
    </location>
</feature>
<dbReference type="GO" id="GO:0006357">
    <property type="term" value="P:regulation of transcription by RNA polymerase II"/>
    <property type="evidence" value="ECO:0007669"/>
    <property type="project" value="TreeGrafter"/>
</dbReference>
<dbReference type="GO" id="GO:0005634">
    <property type="term" value="C:nucleus"/>
    <property type="evidence" value="ECO:0007669"/>
    <property type="project" value="UniProtKB-SubCell"/>
</dbReference>
<gene>
    <name evidence="6" type="ORF">ECPE_LOCUS117</name>
</gene>
<dbReference type="AlphaFoldDB" id="A0A182ZZI2"/>
<feature type="region of interest" description="Disordered" evidence="4">
    <location>
        <begin position="328"/>
        <end position="571"/>
    </location>
</feature>